<accession>A0A212QYR5</accession>
<dbReference type="InterPro" id="IPR009056">
    <property type="entry name" value="Cyt_c-like_dom"/>
</dbReference>
<dbReference type="GO" id="GO:0046872">
    <property type="term" value="F:metal ion binding"/>
    <property type="evidence" value="ECO:0007669"/>
    <property type="project" value="UniProtKB-KW"/>
</dbReference>
<keyword evidence="5 6" id="KW-0408">Iron</keyword>
<organism evidence="9 10">
    <name type="scientific">Arboricoccus pini</name>
    <dbReference type="NCBI Taxonomy" id="1963835"/>
    <lineage>
        <taxon>Bacteria</taxon>
        <taxon>Pseudomonadati</taxon>
        <taxon>Pseudomonadota</taxon>
        <taxon>Alphaproteobacteria</taxon>
        <taxon>Geminicoccales</taxon>
        <taxon>Geminicoccaceae</taxon>
        <taxon>Arboricoccus</taxon>
    </lineage>
</organism>
<dbReference type="PANTHER" id="PTHR33751:SF9">
    <property type="entry name" value="CYTOCHROME C4"/>
    <property type="match status" value="1"/>
</dbReference>
<keyword evidence="2 6" id="KW-0349">Heme</keyword>
<feature type="signal peptide" evidence="7">
    <location>
        <begin position="1"/>
        <end position="27"/>
    </location>
</feature>
<keyword evidence="10" id="KW-1185">Reference proteome</keyword>
<protein>
    <submittedName>
        <fullName evidence="9">Cytochrome c553</fullName>
    </submittedName>
</protein>
<keyword evidence="3 6" id="KW-0479">Metal-binding</keyword>
<proteinExistence type="predicted"/>
<dbReference type="PROSITE" id="PS51007">
    <property type="entry name" value="CYTC"/>
    <property type="match status" value="1"/>
</dbReference>
<evidence type="ECO:0000256" key="1">
    <source>
        <dbReference type="ARBA" id="ARBA00022448"/>
    </source>
</evidence>
<dbReference type="Proteomes" id="UP000197065">
    <property type="component" value="Unassembled WGS sequence"/>
</dbReference>
<feature type="domain" description="Cytochrome c" evidence="8">
    <location>
        <begin position="30"/>
        <end position="108"/>
    </location>
</feature>
<evidence type="ECO:0000313" key="9">
    <source>
        <dbReference type="EMBL" id="SNB64877.1"/>
    </source>
</evidence>
<dbReference type="PANTHER" id="PTHR33751">
    <property type="entry name" value="CBB3-TYPE CYTOCHROME C OXIDASE SUBUNIT FIXP"/>
    <property type="match status" value="1"/>
</dbReference>
<reference evidence="9 10" key="1">
    <citation type="submission" date="2017-06" db="EMBL/GenBank/DDBJ databases">
        <authorList>
            <person name="Kim H.J."/>
            <person name="Triplett B.A."/>
        </authorList>
    </citation>
    <scope>NUCLEOTIDE SEQUENCE [LARGE SCALE GENOMIC DNA]</scope>
    <source>
        <strain evidence="9 10">B29T1</strain>
    </source>
</reference>
<dbReference type="EMBL" id="FYEH01000004">
    <property type="protein sequence ID" value="SNB64877.1"/>
    <property type="molecule type" value="Genomic_DNA"/>
</dbReference>
<evidence type="ECO:0000313" key="10">
    <source>
        <dbReference type="Proteomes" id="UP000197065"/>
    </source>
</evidence>
<dbReference type="InterPro" id="IPR050597">
    <property type="entry name" value="Cytochrome_c_Oxidase_Subunit"/>
</dbReference>
<keyword evidence="4" id="KW-0249">Electron transport</keyword>
<evidence type="ECO:0000259" key="8">
    <source>
        <dbReference type="PROSITE" id="PS51007"/>
    </source>
</evidence>
<feature type="chain" id="PRO_5013120966" evidence="7">
    <location>
        <begin position="28"/>
        <end position="116"/>
    </location>
</feature>
<keyword evidence="1" id="KW-0813">Transport</keyword>
<evidence type="ECO:0000256" key="3">
    <source>
        <dbReference type="ARBA" id="ARBA00022723"/>
    </source>
</evidence>
<dbReference type="InterPro" id="IPR036909">
    <property type="entry name" value="Cyt_c-like_dom_sf"/>
</dbReference>
<evidence type="ECO:0000256" key="5">
    <source>
        <dbReference type="ARBA" id="ARBA00023004"/>
    </source>
</evidence>
<dbReference type="Pfam" id="PF00034">
    <property type="entry name" value="Cytochrom_C"/>
    <property type="match status" value="1"/>
</dbReference>
<evidence type="ECO:0000256" key="7">
    <source>
        <dbReference type="SAM" id="SignalP"/>
    </source>
</evidence>
<evidence type="ECO:0000256" key="4">
    <source>
        <dbReference type="ARBA" id="ARBA00022982"/>
    </source>
</evidence>
<name>A0A212QYR5_9PROT</name>
<evidence type="ECO:0000256" key="2">
    <source>
        <dbReference type="ARBA" id="ARBA00022617"/>
    </source>
</evidence>
<dbReference type="GO" id="GO:0020037">
    <property type="term" value="F:heme binding"/>
    <property type="evidence" value="ECO:0007669"/>
    <property type="project" value="InterPro"/>
</dbReference>
<dbReference type="AlphaFoldDB" id="A0A212QYR5"/>
<dbReference type="SUPFAM" id="SSF46626">
    <property type="entry name" value="Cytochrome c"/>
    <property type="match status" value="1"/>
</dbReference>
<keyword evidence="7" id="KW-0732">Signal</keyword>
<dbReference type="GO" id="GO:0009055">
    <property type="term" value="F:electron transfer activity"/>
    <property type="evidence" value="ECO:0007669"/>
    <property type="project" value="InterPro"/>
</dbReference>
<evidence type="ECO:0000256" key="6">
    <source>
        <dbReference type="PROSITE-ProRule" id="PRU00433"/>
    </source>
</evidence>
<dbReference type="Gene3D" id="1.10.760.10">
    <property type="entry name" value="Cytochrome c-like domain"/>
    <property type="match status" value="1"/>
</dbReference>
<sequence length="116" mass="12377">MIKQKHALAAVLLLSSLIPSMTHPVQAETGDRAAGRRKATSCQGCHGLDGKSQVPEAPNLAGQVENYLVKALSEFRDGTRKNDAMSIVAPSLSDKDIADLAAYYSSIEIDIIPAEQ</sequence>
<gene>
    <name evidence="9" type="ORF">SAMN07250955_104155</name>
</gene>